<comment type="catalytic activity">
    <reaction evidence="1">
        <text>ATP + protein L-histidine = ADP + protein N-phospho-L-histidine.</text>
        <dbReference type="EC" id="2.7.13.3"/>
    </reaction>
</comment>
<sequence>MPDNPVLDRASRPGEPRRRWRPGRQDALDASLAVALAVLGFVPTLSTIGVELGDLPERPTDALAVTLALAQCLPLAFRRRVPGVCLAVVGAAFAAAQVLACPPTFASVGLYVALYTAGAHLARSRRIIAAVVTGGYVVLAATLSGLGSPNRLPVFLAFYLVLVVIWSAGAGVRRRRAEEVERRRLAAAVATAQERARIARDLHDVVTHHVTAMVVQADAAQYLLHAAPDRAAEGLVAISGTGRRALTELRHLLGVLEATGEAAPAERAPVLGRVGDLVDQARRSGQPVEWTEEGRRRDLPDAVGLAAYRVVQEGLTNALKHAPGRPTTVRVRHGADHVEAEVSTGGPDSSVARPGTPSPDGPGTVDPAPPAGRGLAGLRERVRVLDGDLETGPTPDGGFRVRARIPTAPTTAPTRSSP</sequence>
<accession>A0AAU8G6D5</accession>
<dbReference type="GO" id="GO:0000155">
    <property type="term" value="F:phosphorelay sensor kinase activity"/>
    <property type="evidence" value="ECO:0007669"/>
    <property type="project" value="InterPro"/>
</dbReference>
<dbReference type="AlphaFoldDB" id="A0AAU8G6D5"/>
<evidence type="ECO:0000256" key="7">
    <source>
        <dbReference type="ARBA" id="ARBA00022840"/>
    </source>
</evidence>
<dbReference type="Pfam" id="PF02518">
    <property type="entry name" value="HATPase_c"/>
    <property type="match status" value="1"/>
</dbReference>
<feature type="domain" description="Histidine kinase/HSP90-like ATPase" evidence="11">
    <location>
        <begin position="306"/>
        <end position="408"/>
    </location>
</feature>
<keyword evidence="6 14" id="KW-0418">Kinase</keyword>
<evidence type="ECO:0000256" key="3">
    <source>
        <dbReference type="ARBA" id="ARBA00022553"/>
    </source>
</evidence>
<evidence type="ECO:0000313" key="14">
    <source>
        <dbReference type="EMBL" id="XCH31191.1"/>
    </source>
</evidence>
<keyword evidence="7" id="KW-0067">ATP-binding</keyword>
<evidence type="ECO:0000259" key="13">
    <source>
        <dbReference type="Pfam" id="PF23539"/>
    </source>
</evidence>
<evidence type="ECO:0000259" key="11">
    <source>
        <dbReference type="Pfam" id="PF02518"/>
    </source>
</evidence>
<dbReference type="PANTHER" id="PTHR24421:SF10">
    <property type="entry name" value="NITRATE_NITRITE SENSOR PROTEIN NARQ"/>
    <property type="match status" value="1"/>
</dbReference>
<gene>
    <name evidence="14" type="ORF">ABRQ22_05765</name>
</gene>
<feature type="domain" description="DUF7134" evidence="13">
    <location>
        <begin position="19"/>
        <end position="176"/>
    </location>
</feature>
<dbReference type="InterPro" id="IPR003594">
    <property type="entry name" value="HATPase_dom"/>
</dbReference>
<dbReference type="InterPro" id="IPR036890">
    <property type="entry name" value="HATPase_C_sf"/>
</dbReference>
<feature type="compositionally biased region" description="Basic and acidic residues" evidence="9">
    <location>
        <begin position="9"/>
        <end position="22"/>
    </location>
</feature>
<dbReference type="GO" id="GO:0046983">
    <property type="term" value="F:protein dimerization activity"/>
    <property type="evidence" value="ECO:0007669"/>
    <property type="project" value="InterPro"/>
</dbReference>
<feature type="transmembrane region" description="Helical" evidence="10">
    <location>
        <begin position="86"/>
        <end position="115"/>
    </location>
</feature>
<keyword evidence="8" id="KW-0902">Two-component regulatory system</keyword>
<dbReference type="InterPro" id="IPR050482">
    <property type="entry name" value="Sensor_HK_TwoCompSys"/>
</dbReference>
<keyword evidence="3" id="KW-0597">Phosphoprotein</keyword>
<feature type="transmembrane region" description="Helical" evidence="10">
    <location>
        <begin position="27"/>
        <end position="50"/>
    </location>
</feature>
<dbReference type="Pfam" id="PF23539">
    <property type="entry name" value="DUF7134"/>
    <property type="match status" value="1"/>
</dbReference>
<dbReference type="RefSeq" id="WP_353708865.1">
    <property type="nucleotide sequence ID" value="NZ_CP159290.1"/>
</dbReference>
<evidence type="ECO:0000256" key="2">
    <source>
        <dbReference type="ARBA" id="ARBA00012438"/>
    </source>
</evidence>
<feature type="transmembrane region" description="Helical" evidence="10">
    <location>
        <begin position="127"/>
        <end position="146"/>
    </location>
</feature>
<evidence type="ECO:0000256" key="6">
    <source>
        <dbReference type="ARBA" id="ARBA00022777"/>
    </source>
</evidence>
<protein>
    <recommendedName>
        <fullName evidence="2">histidine kinase</fullName>
        <ecNumber evidence="2">2.7.13.3</ecNumber>
    </recommendedName>
</protein>
<feature type="compositionally biased region" description="Low complexity" evidence="9">
    <location>
        <begin position="404"/>
        <end position="418"/>
    </location>
</feature>
<evidence type="ECO:0000256" key="10">
    <source>
        <dbReference type="SAM" id="Phobius"/>
    </source>
</evidence>
<organism evidence="14">
    <name type="scientific">Cellulosimicrobium sp. ES-005</name>
    <dbReference type="NCBI Taxonomy" id="3163031"/>
    <lineage>
        <taxon>Bacteria</taxon>
        <taxon>Bacillati</taxon>
        <taxon>Actinomycetota</taxon>
        <taxon>Actinomycetes</taxon>
        <taxon>Micrococcales</taxon>
        <taxon>Promicromonosporaceae</taxon>
        <taxon>Cellulosimicrobium</taxon>
    </lineage>
</organism>
<dbReference type="PANTHER" id="PTHR24421">
    <property type="entry name" value="NITRATE/NITRITE SENSOR PROTEIN NARX-RELATED"/>
    <property type="match status" value="1"/>
</dbReference>
<feature type="region of interest" description="Disordered" evidence="9">
    <location>
        <begin position="340"/>
        <end position="418"/>
    </location>
</feature>
<evidence type="ECO:0000256" key="9">
    <source>
        <dbReference type="SAM" id="MobiDB-lite"/>
    </source>
</evidence>
<feature type="domain" description="Signal transduction histidine kinase subgroup 3 dimerisation and phosphoacceptor" evidence="12">
    <location>
        <begin position="194"/>
        <end position="258"/>
    </location>
</feature>
<proteinExistence type="predicted"/>
<dbReference type="Gene3D" id="1.20.5.1930">
    <property type="match status" value="1"/>
</dbReference>
<keyword evidence="10" id="KW-1133">Transmembrane helix</keyword>
<dbReference type="SUPFAM" id="SSF55874">
    <property type="entry name" value="ATPase domain of HSP90 chaperone/DNA topoisomerase II/histidine kinase"/>
    <property type="match status" value="1"/>
</dbReference>
<evidence type="ECO:0000256" key="5">
    <source>
        <dbReference type="ARBA" id="ARBA00022741"/>
    </source>
</evidence>
<feature type="transmembrane region" description="Helical" evidence="10">
    <location>
        <begin position="152"/>
        <end position="172"/>
    </location>
</feature>
<keyword evidence="10" id="KW-0812">Transmembrane</keyword>
<evidence type="ECO:0000256" key="1">
    <source>
        <dbReference type="ARBA" id="ARBA00000085"/>
    </source>
</evidence>
<evidence type="ECO:0000259" key="12">
    <source>
        <dbReference type="Pfam" id="PF07730"/>
    </source>
</evidence>
<keyword evidence="10" id="KW-0472">Membrane</keyword>
<evidence type="ECO:0000256" key="4">
    <source>
        <dbReference type="ARBA" id="ARBA00022679"/>
    </source>
</evidence>
<dbReference type="GO" id="GO:0016020">
    <property type="term" value="C:membrane"/>
    <property type="evidence" value="ECO:0007669"/>
    <property type="project" value="InterPro"/>
</dbReference>
<keyword evidence="4" id="KW-0808">Transferase</keyword>
<dbReference type="InterPro" id="IPR055558">
    <property type="entry name" value="DUF7134"/>
</dbReference>
<evidence type="ECO:0000256" key="8">
    <source>
        <dbReference type="ARBA" id="ARBA00023012"/>
    </source>
</evidence>
<keyword evidence="5" id="KW-0547">Nucleotide-binding</keyword>
<reference evidence="14" key="1">
    <citation type="submission" date="2024-06" db="EMBL/GenBank/DDBJ databases">
        <title>Complete genome sequence of the cellulolytic actinobacterium, Cellulosimicrobium ES-005.</title>
        <authorList>
            <person name="Matthews C.T."/>
            <person name="Underwood K.D."/>
            <person name="Ghanchi K.M."/>
            <person name="Fields S.D."/>
            <person name="Gardner S.G."/>
        </authorList>
    </citation>
    <scope>NUCLEOTIDE SEQUENCE</scope>
    <source>
        <strain evidence="14">ES-005</strain>
    </source>
</reference>
<dbReference type="EMBL" id="CP159290">
    <property type="protein sequence ID" value="XCH31191.1"/>
    <property type="molecule type" value="Genomic_DNA"/>
</dbReference>
<dbReference type="Gene3D" id="3.30.565.10">
    <property type="entry name" value="Histidine kinase-like ATPase, C-terminal domain"/>
    <property type="match status" value="1"/>
</dbReference>
<dbReference type="InterPro" id="IPR011712">
    <property type="entry name" value="Sig_transdc_His_kin_sub3_dim/P"/>
</dbReference>
<name>A0AAU8G6D5_9MICO</name>
<dbReference type="GO" id="GO:0005524">
    <property type="term" value="F:ATP binding"/>
    <property type="evidence" value="ECO:0007669"/>
    <property type="project" value="UniProtKB-KW"/>
</dbReference>
<feature type="region of interest" description="Disordered" evidence="9">
    <location>
        <begin position="1"/>
        <end position="22"/>
    </location>
</feature>
<dbReference type="CDD" id="cd16917">
    <property type="entry name" value="HATPase_UhpB-NarQ-NarX-like"/>
    <property type="match status" value="1"/>
</dbReference>
<dbReference type="Pfam" id="PF07730">
    <property type="entry name" value="HisKA_3"/>
    <property type="match status" value="1"/>
</dbReference>
<dbReference type="EC" id="2.7.13.3" evidence="2"/>